<feature type="region of interest" description="Disordered" evidence="1">
    <location>
        <begin position="83"/>
        <end position="128"/>
    </location>
</feature>
<accession>A0A0H3BJE8</accession>
<dbReference type="KEGG" id="tpp:TPASS_0832"/>
<gene>
    <name evidence="3" type="ordered locus">TPASS_0832</name>
</gene>
<dbReference type="Proteomes" id="UP000001202">
    <property type="component" value="Chromosome"/>
</dbReference>
<name>A0A0H3BJE8_TREPS</name>
<dbReference type="RefSeq" id="WP_010882276.1">
    <property type="nucleotide sequence ID" value="NC_010741.1"/>
</dbReference>
<evidence type="ECO:0000313" key="3">
    <source>
        <dbReference type="EMBL" id="ACD71249.1"/>
    </source>
</evidence>
<dbReference type="PATRIC" id="fig|455434.6.peg.821"/>
<sequence length="271" mass="29157">MCSMSWKSFIIPVRWRCMAGKGKHSSAGLLFWLAFSLLMAVLFFLNRRNIDRVFSSAAVQGMFGNQDSMRVFDSARRSQAGSAVESDAKATLPTQDVAQPDAPVAGSPAPADAGTEGKDVGTVSGAPGSAQQSRAITLCWVRIDADGKITREEVARTLPHSTVPLSDALRALFLGPSEAEAVRGLRTLIPEGTRLRSARVQEGVAVLDLSEEFQFNQYGIEGYLAQLSQVVFTAAAFPTVHAVQFLIEGRRTEYLGSEGVWIGAPVSKSSF</sequence>
<organism evidence="3 4">
    <name type="scientific">Treponema pallidum subsp. pallidum (strain SS14)</name>
    <dbReference type="NCBI Taxonomy" id="455434"/>
    <lineage>
        <taxon>Bacteria</taxon>
        <taxon>Pseudomonadati</taxon>
        <taxon>Spirochaetota</taxon>
        <taxon>Spirochaetia</taxon>
        <taxon>Spirochaetales</taxon>
        <taxon>Treponemataceae</taxon>
        <taxon>Treponema</taxon>
    </lineage>
</organism>
<evidence type="ECO:0000313" key="4">
    <source>
        <dbReference type="Proteomes" id="UP000001202"/>
    </source>
</evidence>
<feature type="domain" description="GerMN" evidence="2">
    <location>
        <begin position="165"/>
        <end position="256"/>
    </location>
</feature>
<dbReference type="InterPro" id="IPR016862">
    <property type="entry name" value="UCP027936"/>
</dbReference>
<dbReference type="GeneID" id="93876590"/>
<evidence type="ECO:0000256" key="1">
    <source>
        <dbReference type="SAM" id="MobiDB-lite"/>
    </source>
</evidence>
<protein>
    <recommendedName>
        <fullName evidence="2">GerMN domain-containing protein</fullName>
    </recommendedName>
</protein>
<reference evidence="3 4" key="1">
    <citation type="journal article" date="2008" name="BMC Microbiol.">
        <title>Complete genome sequence of Treponema pallidum ssp. pallidum strain SS14 determined with oligonucleotide arrays.</title>
        <authorList>
            <person name="Matejkova P."/>
            <person name="Strouhal M."/>
            <person name="Smajs D."/>
            <person name="Norris S.J."/>
            <person name="Palzkill T."/>
            <person name="Petrosino J.F."/>
            <person name="Sodergren E."/>
            <person name="Norton J.E."/>
            <person name="Singh J."/>
            <person name="Richmond T.A."/>
            <person name="Molla M.N."/>
            <person name="Albert T.J."/>
            <person name="Weinstock G.M."/>
        </authorList>
    </citation>
    <scope>NUCLEOTIDE SEQUENCE [LARGE SCALE GENOMIC DNA]</scope>
    <source>
        <strain evidence="3 4">SS14</strain>
    </source>
</reference>
<proteinExistence type="predicted"/>
<dbReference type="AlphaFoldDB" id="A0A0H3BJE8"/>
<dbReference type="SMART" id="SM00909">
    <property type="entry name" value="Germane"/>
    <property type="match status" value="1"/>
</dbReference>
<dbReference type="EMBL" id="CP000805">
    <property type="protein sequence ID" value="ACD71249.1"/>
    <property type="molecule type" value="Genomic_DNA"/>
</dbReference>
<evidence type="ECO:0000259" key="2">
    <source>
        <dbReference type="SMART" id="SM00909"/>
    </source>
</evidence>
<dbReference type="PIRSF" id="PIRSF027936">
    <property type="entry name" value="UCP027936"/>
    <property type="match status" value="1"/>
</dbReference>
<dbReference type="InterPro" id="IPR019606">
    <property type="entry name" value="GerMN"/>
</dbReference>
<dbReference type="Pfam" id="PF10646">
    <property type="entry name" value="Germane"/>
    <property type="match status" value="1"/>
</dbReference>